<keyword evidence="12" id="KW-1185">Reference proteome</keyword>
<sequence length="598" mass="65825">MTDPLQRRAELFGIRASYHGISGELFHPPHEALTSLLTAFGIPIEGTDPEARPPELYAPEGVRCFLPESDARMWGVAVQLYQLRSARNWGIGDFQDLAELVRLCGDAGADFIGLNPLHALFLAVPQQCSPFSPSNRRFLNPLYIAVNRVPGFTTPPDLTAVRDGDLVDYAGVTEVKMAALRDIWARGVDDPEGFSRFMIEGGELLRRHALFEALSLHFGPIHGAGWQGWPEEWRDVESPAVARFAVENASEVEFHIWLQWLADRQLAEVRDACHAAGMRIGLYLDFAVGESPGGSGTWSDPGLVVSGARIGASPDWFNAAGQDWGLAPLSPVELAARHAAPFQSLMQDATHRAGALRLDHAMSLWQLFLIPDGMTAPQGTYVRYPVQEMIAALAQASNENRTIIIGEDLGNVPDGFREVMAAANILSYRILLFERHYDGFISPEHYPREALVCVSTHDLPTFQGWWRGDDVGLRLGFGFISPESAEQQAGSRVHERRQLLGDLIRGGLLDPSASETPIDAAPEELVIATHRHLARTPSRLLAVRLEDIAGEVAPVNVPSTVDEYPNWRRKLSISLEDLPGTSLFRGITQALAAERPRT</sequence>
<dbReference type="InterPro" id="IPR017853">
    <property type="entry name" value="GH"/>
</dbReference>
<evidence type="ECO:0000256" key="2">
    <source>
        <dbReference type="ARBA" id="ARBA00005684"/>
    </source>
</evidence>
<dbReference type="Pfam" id="PF02446">
    <property type="entry name" value="Glyco_hydro_77"/>
    <property type="match status" value="1"/>
</dbReference>
<reference evidence="11 12" key="1">
    <citation type="submission" date="2018-03" db="EMBL/GenBank/DDBJ databases">
        <title>Cereibacter changlensis.</title>
        <authorList>
            <person name="Meyer T.E."/>
            <person name="Miller S."/>
            <person name="Lodha T."/>
            <person name="Gandham S."/>
            <person name="Chintalapati S."/>
            <person name="Chintalapati V.R."/>
        </authorList>
    </citation>
    <scope>NUCLEOTIDE SEQUENCE [LARGE SCALE GENOMIC DNA]</scope>
    <source>
        <strain evidence="11 12">JA139</strain>
    </source>
</reference>
<keyword evidence="7 10" id="KW-0119">Carbohydrate metabolism</keyword>
<dbReference type="RefSeq" id="WP_107665503.1">
    <property type="nucleotide sequence ID" value="NZ_PZKG01000143.1"/>
</dbReference>
<dbReference type="Gene3D" id="3.20.20.80">
    <property type="entry name" value="Glycosidases"/>
    <property type="match status" value="1"/>
</dbReference>
<dbReference type="NCBIfam" id="TIGR00217">
    <property type="entry name" value="malQ"/>
    <property type="match status" value="1"/>
</dbReference>
<dbReference type="EMBL" id="PZKG01000143">
    <property type="protein sequence ID" value="PTE20049.1"/>
    <property type="molecule type" value="Genomic_DNA"/>
</dbReference>
<comment type="catalytic activity">
    <reaction evidence="1 10">
        <text>Transfers a segment of a (1-&gt;4)-alpha-D-glucan to a new position in an acceptor, which may be glucose or a (1-&gt;4)-alpha-D-glucan.</text>
        <dbReference type="EC" id="2.4.1.25"/>
    </reaction>
</comment>
<keyword evidence="6 10" id="KW-0808">Transferase</keyword>
<comment type="caution">
    <text evidence="11">The sequence shown here is derived from an EMBL/GenBank/DDBJ whole genome shotgun (WGS) entry which is preliminary data.</text>
</comment>
<dbReference type="AlphaFoldDB" id="A0A2T4JQ54"/>
<dbReference type="Proteomes" id="UP000241010">
    <property type="component" value="Unassembled WGS sequence"/>
</dbReference>
<dbReference type="SUPFAM" id="SSF51445">
    <property type="entry name" value="(Trans)glycosidases"/>
    <property type="match status" value="1"/>
</dbReference>
<protein>
    <recommendedName>
        <fullName evidence="4 10">4-alpha-glucanotransferase</fullName>
        <ecNumber evidence="3 10">2.4.1.25</ecNumber>
    </recommendedName>
    <alternativeName>
        <fullName evidence="8 10">Amylomaltase</fullName>
    </alternativeName>
    <alternativeName>
        <fullName evidence="9 10">Disproportionating enzyme</fullName>
    </alternativeName>
</protein>
<name>A0A2T4JQ54_9RHOB</name>
<dbReference type="PANTHER" id="PTHR32438:SF5">
    <property type="entry name" value="4-ALPHA-GLUCANOTRANSFERASE DPE1, CHLOROPLASTIC_AMYLOPLASTIC"/>
    <property type="match status" value="1"/>
</dbReference>
<dbReference type="OrthoDB" id="9763489at2"/>
<evidence type="ECO:0000256" key="5">
    <source>
        <dbReference type="ARBA" id="ARBA00022676"/>
    </source>
</evidence>
<evidence type="ECO:0000313" key="12">
    <source>
        <dbReference type="Proteomes" id="UP000241010"/>
    </source>
</evidence>
<evidence type="ECO:0000256" key="9">
    <source>
        <dbReference type="ARBA" id="ARBA00031501"/>
    </source>
</evidence>
<dbReference type="GO" id="GO:0004134">
    <property type="term" value="F:4-alpha-glucanotransferase activity"/>
    <property type="evidence" value="ECO:0007669"/>
    <property type="project" value="UniProtKB-EC"/>
</dbReference>
<evidence type="ECO:0000256" key="10">
    <source>
        <dbReference type="RuleBase" id="RU361207"/>
    </source>
</evidence>
<organism evidence="11 12">
    <name type="scientific">Cereibacter changlensis JA139</name>
    <dbReference type="NCBI Taxonomy" id="1188249"/>
    <lineage>
        <taxon>Bacteria</taxon>
        <taxon>Pseudomonadati</taxon>
        <taxon>Pseudomonadota</taxon>
        <taxon>Alphaproteobacteria</taxon>
        <taxon>Rhodobacterales</taxon>
        <taxon>Paracoccaceae</taxon>
        <taxon>Cereibacter</taxon>
    </lineage>
</organism>
<evidence type="ECO:0000256" key="1">
    <source>
        <dbReference type="ARBA" id="ARBA00000439"/>
    </source>
</evidence>
<comment type="similarity">
    <text evidence="2 10">Belongs to the disproportionating enzyme family.</text>
</comment>
<dbReference type="GO" id="GO:0005975">
    <property type="term" value="P:carbohydrate metabolic process"/>
    <property type="evidence" value="ECO:0007669"/>
    <property type="project" value="InterPro"/>
</dbReference>
<dbReference type="EC" id="2.4.1.25" evidence="3 10"/>
<evidence type="ECO:0000256" key="8">
    <source>
        <dbReference type="ARBA" id="ARBA00031423"/>
    </source>
</evidence>
<evidence type="ECO:0000313" key="11">
    <source>
        <dbReference type="EMBL" id="PTE20049.1"/>
    </source>
</evidence>
<proteinExistence type="inferred from homology"/>
<evidence type="ECO:0000256" key="7">
    <source>
        <dbReference type="ARBA" id="ARBA00023277"/>
    </source>
</evidence>
<dbReference type="InterPro" id="IPR003385">
    <property type="entry name" value="Glyco_hydro_77"/>
</dbReference>
<accession>A0A2T4JQ54</accession>
<keyword evidence="5 10" id="KW-0328">Glycosyltransferase</keyword>
<evidence type="ECO:0000256" key="6">
    <source>
        <dbReference type="ARBA" id="ARBA00022679"/>
    </source>
</evidence>
<evidence type="ECO:0000256" key="3">
    <source>
        <dbReference type="ARBA" id="ARBA00012560"/>
    </source>
</evidence>
<dbReference type="PANTHER" id="PTHR32438">
    <property type="entry name" value="4-ALPHA-GLUCANOTRANSFERASE DPE1, CHLOROPLASTIC/AMYLOPLASTIC"/>
    <property type="match status" value="1"/>
</dbReference>
<evidence type="ECO:0000256" key="4">
    <source>
        <dbReference type="ARBA" id="ARBA00020295"/>
    </source>
</evidence>
<gene>
    <name evidence="11" type="primary">malQ</name>
    <name evidence="11" type="ORF">C5F48_19625</name>
</gene>